<comment type="caution">
    <text evidence="1">The sequence shown here is derived from an EMBL/GenBank/DDBJ whole genome shotgun (WGS) entry which is preliminary data.</text>
</comment>
<sequence>MNKLPIKIITTGLLVGFISGCTSPAYDYRKDPVVTEITVPMSKTVKAGDTGLSVSFDKIDSDSRCPINARCVWSGVAVVAATVKNAKGESKALKLGTVNVEKINNSEQAFGKRITLLELLPQPVAGKAAKPELTQSSIKIKID</sequence>
<organism evidence="1 2">
    <name type="scientific">Leucothrix pacifica</name>
    <dbReference type="NCBI Taxonomy" id="1247513"/>
    <lineage>
        <taxon>Bacteria</taxon>
        <taxon>Pseudomonadati</taxon>
        <taxon>Pseudomonadota</taxon>
        <taxon>Gammaproteobacteria</taxon>
        <taxon>Thiotrichales</taxon>
        <taxon>Thiotrichaceae</taxon>
        <taxon>Leucothrix</taxon>
    </lineage>
</organism>
<dbReference type="EMBL" id="QGKM01000008">
    <property type="protein sequence ID" value="PWQ99796.1"/>
    <property type="molecule type" value="Genomic_DNA"/>
</dbReference>
<reference evidence="1 2" key="1">
    <citation type="submission" date="2018-05" db="EMBL/GenBank/DDBJ databases">
        <title>Leucothrix arctica sp. nov., isolated from Arctic seawater.</title>
        <authorList>
            <person name="Choi A."/>
            <person name="Baek K."/>
        </authorList>
    </citation>
    <scope>NUCLEOTIDE SEQUENCE [LARGE SCALE GENOMIC DNA]</scope>
    <source>
        <strain evidence="1 2">JCM 18388</strain>
    </source>
</reference>
<dbReference type="RefSeq" id="WP_109836530.1">
    <property type="nucleotide sequence ID" value="NZ_QGKM01000008.1"/>
</dbReference>
<dbReference type="PROSITE" id="PS51257">
    <property type="entry name" value="PROKAR_LIPOPROTEIN"/>
    <property type="match status" value="1"/>
</dbReference>
<proteinExistence type="predicted"/>
<name>A0A317CMN3_9GAMM</name>
<dbReference type="AlphaFoldDB" id="A0A317CMN3"/>
<evidence type="ECO:0000313" key="2">
    <source>
        <dbReference type="Proteomes" id="UP000245539"/>
    </source>
</evidence>
<accession>A0A317CMN3</accession>
<protein>
    <submittedName>
        <fullName evidence="1">Uncharacterized protein</fullName>
    </submittedName>
</protein>
<evidence type="ECO:0000313" key="1">
    <source>
        <dbReference type="EMBL" id="PWQ99796.1"/>
    </source>
</evidence>
<keyword evidence="2" id="KW-1185">Reference proteome</keyword>
<gene>
    <name evidence="1" type="ORF">DKW60_04800</name>
</gene>
<dbReference type="OrthoDB" id="163809at2"/>
<dbReference type="Proteomes" id="UP000245539">
    <property type="component" value="Unassembled WGS sequence"/>
</dbReference>